<dbReference type="InterPro" id="IPR000182">
    <property type="entry name" value="GNAT_dom"/>
</dbReference>
<evidence type="ECO:0000256" key="2">
    <source>
        <dbReference type="ARBA" id="ARBA00023315"/>
    </source>
</evidence>
<dbReference type="EMBL" id="JBHSZO010000016">
    <property type="protein sequence ID" value="MFC7218907.1"/>
    <property type="molecule type" value="Genomic_DNA"/>
</dbReference>
<evidence type="ECO:0000313" key="4">
    <source>
        <dbReference type="EMBL" id="MFC7218907.1"/>
    </source>
</evidence>
<dbReference type="CDD" id="cd04301">
    <property type="entry name" value="NAT_SF"/>
    <property type="match status" value="1"/>
</dbReference>
<keyword evidence="4" id="KW-0689">Ribosomal protein</keyword>
<protein>
    <submittedName>
        <fullName evidence="4">Ribosomal protein S18-alanine N-acetyltransferase</fullName>
        <ecNumber evidence="4">2.3.1.266</ecNumber>
    </submittedName>
</protein>
<evidence type="ECO:0000256" key="1">
    <source>
        <dbReference type="ARBA" id="ARBA00022679"/>
    </source>
</evidence>
<accession>A0ABW2GJ71</accession>
<dbReference type="Proteomes" id="UP001596413">
    <property type="component" value="Unassembled WGS sequence"/>
</dbReference>
<name>A0ABW2GJ71_9ACTN</name>
<dbReference type="InterPro" id="IPR016181">
    <property type="entry name" value="Acyl_CoA_acyltransferase"/>
</dbReference>
<evidence type="ECO:0000259" key="3">
    <source>
        <dbReference type="PROSITE" id="PS51186"/>
    </source>
</evidence>
<gene>
    <name evidence="4" type="primary">rimI</name>
    <name evidence="4" type="ORF">ACFQLX_12130</name>
</gene>
<evidence type="ECO:0000313" key="5">
    <source>
        <dbReference type="Proteomes" id="UP001596413"/>
    </source>
</evidence>
<organism evidence="4 5">
    <name type="scientific">Streptomyces polyrhachis</name>
    <dbReference type="NCBI Taxonomy" id="1282885"/>
    <lineage>
        <taxon>Bacteria</taxon>
        <taxon>Bacillati</taxon>
        <taxon>Actinomycetota</taxon>
        <taxon>Actinomycetes</taxon>
        <taxon>Kitasatosporales</taxon>
        <taxon>Streptomycetaceae</taxon>
        <taxon>Streptomyces</taxon>
    </lineage>
</organism>
<keyword evidence="2 4" id="KW-0012">Acyltransferase</keyword>
<sequence length="170" mass="19008">MTPPESPLAGEVRLRPMRWWDIPAVLELEHDLFPEDSWSEGMFWSELAHTRGARASRYYVVAQDRSGRLLGYAGLGAPADQGDVLTIAAARSTWGGGLGPRLLHDLLDAAAARGCTEVLLDVRADNPRAQRMYERFGFKEIGVRRGYYQPANVDALVMRREMNGKEETYG</sequence>
<reference evidence="5" key="1">
    <citation type="journal article" date="2019" name="Int. J. Syst. Evol. Microbiol.">
        <title>The Global Catalogue of Microorganisms (GCM) 10K type strain sequencing project: providing services to taxonomists for standard genome sequencing and annotation.</title>
        <authorList>
            <consortium name="The Broad Institute Genomics Platform"/>
            <consortium name="The Broad Institute Genome Sequencing Center for Infectious Disease"/>
            <person name="Wu L."/>
            <person name="Ma J."/>
        </authorList>
    </citation>
    <scope>NUCLEOTIDE SEQUENCE [LARGE SCALE GENOMIC DNA]</scope>
    <source>
        <strain evidence="5">CGMCC 1.13681</strain>
    </source>
</reference>
<dbReference type="InterPro" id="IPR006464">
    <property type="entry name" value="AcTrfase_RimI/Ard1"/>
</dbReference>
<dbReference type="Gene3D" id="3.40.630.30">
    <property type="match status" value="1"/>
</dbReference>
<proteinExistence type="predicted"/>
<dbReference type="GO" id="GO:0005840">
    <property type="term" value="C:ribosome"/>
    <property type="evidence" value="ECO:0007669"/>
    <property type="project" value="UniProtKB-KW"/>
</dbReference>
<comment type="caution">
    <text evidence="4">The sequence shown here is derived from an EMBL/GenBank/DDBJ whole genome shotgun (WGS) entry which is preliminary data.</text>
</comment>
<dbReference type="NCBIfam" id="TIGR01575">
    <property type="entry name" value="rimI"/>
    <property type="match status" value="1"/>
</dbReference>
<dbReference type="GO" id="GO:0008999">
    <property type="term" value="F:protein-N-terminal-alanine acetyltransferase activity"/>
    <property type="evidence" value="ECO:0007669"/>
    <property type="project" value="UniProtKB-EC"/>
</dbReference>
<dbReference type="InterPro" id="IPR050832">
    <property type="entry name" value="Bact_Acetyltransf"/>
</dbReference>
<feature type="domain" description="N-acetyltransferase" evidence="3">
    <location>
        <begin position="12"/>
        <end position="163"/>
    </location>
</feature>
<keyword evidence="4" id="KW-0687">Ribonucleoprotein</keyword>
<dbReference type="EC" id="2.3.1.266" evidence="4"/>
<dbReference type="SUPFAM" id="SSF55729">
    <property type="entry name" value="Acyl-CoA N-acyltransferases (Nat)"/>
    <property type="match status" value="1"/>
</dbReference>
<keyword evidence="1 4" id="KW-0808">Transferase</keyword>
<dbReference type="Pfam" id="PF00583">
    <property type="entry name" value="Acetyltransf_1"/>
    <property type="match status" value="1"/>
</dbReference>
<dbReference type="PANTHER" id="PTHR43877">
    <property type="entry name" value="AMINOALKYLPHOSPHONATE N-ACETYLTRANSFERASE-RELATED-RELATED"/>
    <property type="match status" value="1"/>
</dbReference>
<dbReference type="RefSeq" id="WP_386414391.1">
    <property type="nucleotide sequence ID" value="NZ_JBHSZO010000016.1"/>
</dbReference>
<keyword evidence="5" id="KW-1185">Reference proteome</keyword>
<dbReference type="PROSITE" id="PS51186">
    <property type="entry name" value="GNAT"/>
    <property type="match status" value="1"/>
</dbReference>